<evidence type="ECO:0000256" key="12">
    <source>
        <dbReference type="ARBA" id="ARBA00023310"/>
    </source>
</evidence>
<dbReference type="PANTHER" id="PTHR42823:SF3">
    <property type="entry name" value="ATP SYNTHASE SUBUNIT A, CHLOROPLASTIC"/>
    <property type="match status" value="1"/>
</dbReference>
<keyword evidence="16" id="KW-1185">Reference proteome</keyword>
<feature type="transmembrane region" description="Helical" evidence="13">
    <location>
        <begin position="137"/>
        <end position="156"/>
    </location>
</feature>
<dbReference type="NCBIfam" id="TIGR01131">
    <property type="entry name" value="ATP_synt_6_or_A"/>
    <property type="match status" value="1"/>
</dbReference>
<protein>
    <recommendedName>
        <fullName evidence="13 14">ATP synthase subunit a</fullName>
    </recommendedName>
    <alternativeName>
        <fullName evidence="13">ATP synthase F0 sector subunit a</fullName>
    </alternativeName>
    <alternativeName>
        <fullName evidence="13">F-ATPase subunit 6</fullName>
    </alternativeName>
</protein>
<keyword evidence="15" id="KW-0378">Hydrolase</keyword>
<feature type="transmembrane region" description="Helical" evidence="13">
    <location>
        <begin position="78"/>
        <end position="101"/>
    </location>
</feature>
<dbReference type="GO" id="GO:0046933">
    <property type="term" value="F:proton-transporting ATP synthase activity, rotational mechanism"/>
    <property type="evidence" value="ECO:0007669"/>
    <property type="project" value="UniProtKB-UniRule"/>
</dbReference>
<dbReference type="InterPro" id="IPR023011">
    <property type="entry name" value="ATP_synth_F0_asu_AS"/>
</dbReference>
<evidence type="ECO:0000256" key="6">
    <source>
        <dbReference type="ARBA" id="ARBA00022547"/>
    </source>
</evidence>
<comment type="similarity">
    <text evidence="2 13 14">Belongs to the ATPase A chain family.</text>
</comment>
<dbReference type="PANTHER" id="PTHR42823">
    <property type="entry name" value="ATP SYNTHASE SUBUNIT A, CHLOROPLASTIC"/>
    <property type="match status" value="1"/>
</dbReference>
<dbReference type="InterPro" id="IPR000568">
    <property type="entry name" value="ATP_synth_F0_asu"/>
</dbReference>
<evidence type="ECO:0000256" key="14">
    <source>
        <dbReference type="RuleBase" id="RU000483"/>
    </source>
</evidence>
<name>A0A7R6PFD4_9BACT</name>
<dbReference type="InterPro" id="IPR045082">
    <property type="entry name" value="ATP_syn_F0_a_bact/chloroplast"/>
</dbReference>
<dbReference type="PROSITE" id="PS00449">
    <property type="entry name" value="ATPASE_A"/>
    <property type="match status" value="1"/>
</dbReference>
<keyword evidence="9 13" id="KW-1133">Transmembrane helix</keyword>
<evidence type="ECO:0000256" key="7">
    <source>
        <dbReference type="ARBA" id="ARBA00022692"/>
    </source>
</evidence>
<dbReference type="PRINTS" id="PR00123">
    <property type="entry name" value="ATPASEA"/>
</dbReference>
<keyword evidence="12 13" id="KW-0066">ATP synthesis</keyword>
<dbReference type="Gene3D" id="1.20.120.220">
    <property type="entry name" value="ATP synthase, F0 complex, subunit A"/>
    <property type="match status" value="1"/>
</dbReference>
<keyword evidence="6 13" id="KW-0138">CF(0)</keyword>
<dbReference type="GO" id="GO:0042777">
    <property type="term" value="P:proton motive force-driven plasma membrane ATP synthesis"/>
    <property type="evidence" value="ECO:0007669"/>
    <property type="project" value="TreeGrafter"/>
</dbReference>
<evidence type="ECO:0000256" key="2">
    <source>
        <dbReference type="ARBA" id="ARBA00006810"/>
    </source>
</evidence>
<sequence length="225" mass="25181">MGHEASLITQFINNLFHTHLHDNVVMGVIAFLVSFIIFVILKKDPDIIPTPAQQFYEGVINSISTMLEDNIGKEGKEFLPFVTTLAIYIFISNALGLIPGFSAATGNLNTTAALAILVFFYYNYIGIKKHGFKYIKHFLGPVWWLAPLMLPIEIISHLARPFSLSIRLFANMFGDHSVFLVFLTLIPFVIPIPFLALGLFVCFIQTLIFVMLTVVYLAGAVAEEH</sequence>
<evidence type="ECO:0000256" key="3">
    <source>
        <dbReference type="ARBA" id="ARBA00022448"/>
    </source>
</evidence>
<reference evidence="15 16" key="1">
    <citation type="journal article" date="2012" name="Extremophiles">
        <title>Thermotomaculum hydrothermale gen. nov., sp. nov., a novel heterotrophic thermophile within the phylum Acidobacteria from a deep-sea hydrothermal vent chimney in the Southern Okinawa Trough.</title>
        <authorList>
            <person name="Izumi H."/>
            <person name="Nunoura T."/>
            <person name="Miyazaki M."/>
            <person name="Mino S."/>
            <person name="Toki T."/>
            <person name="Takai K."/>
            <person name="Sako Y."/>
            <person name="Sawabe T."/>
            <person name="Nakagawa S."/>
        </authorList>
    </citation>
    <scope>NUCLEOTIDE SEQUENCE [LARGE SCALE GENOMIC DNA]</scope>
    <source>
        <strain evidence="15 16">AC55</strain>
    </source>
</reference>
<evidence type="ECO:0000256" key="4">
    <source>
        <dbReference type="ARBA" id="ARBA00022475"/>
    </source>
</evidence>
<keyword evidence="7 13" id="KW-0812">Transmembrane</keyword>
<dbReference type="GO" id="GO:0016787">
    <property type="term" value="F:hydrolase activity"/>
    <property type="evidence" value="ECO:0007669"/>
    <property type="project" value="UniProtKB-KW"/>
</dbReference>
<evidence type="ECO:0000313" key="15">
    <source>
        <dbReference type="EMBL" id="BBB32719.1"/>
    </source>
</evidence>
<proteinExistence type="inferred from homology"/>
<dbReference type="GO" id="GO:0045259">
    <property type="term" value="C:proton-transporting ATP synthase complex"/>
    <property type="evidence" value="ECO:0007669"/>
    <property type="project" value="UniProtKB-KW"/>
</dbReference>
<evidence type="ECO:0000256" key="11">
    <source>
        <dbReference type="ARBA" id="ARBA00023136"/>
    </source>
</evidence>
<dbReference type="HAMAP" id="MF_01393">
    <property type="entry name" value="ATP_synth_a_bact"/>
    <property type="match status" value="1"/>
</dbReference>
<dbReference type="FunFam" id="1.20.120.220:FF:000006">
    <property type="entry name" value="ATP synthase subunit a"/>
    <property type="match status" value="1"/>
</dbReference>
<dbReference type="GO" id="GO:0005886">
    <property type="term" value="C:plasma membrane"/>
    <property type="evidence" value="ECO:0007669"/>
    <property type="project" value="UniProtKB-SubCell"/>
</dbReference>
<evidence type="ECO:0000256" key="9">
    <source>
        <dbReference type="ARBA" id="ARBA00022989"/>
    </source>
</evidence>
<keyword evidence="10 13" id="KW-0406">Ion transport</keyword>
<evidence type="ECO:0000256" key="5">
    <source>
        <dbReference type="ARBA" id="ARBA00022519"/>
    </source>
</evidence>
<keyword evidence="8 13" id="KW-0375">Hydrogen ion transport</keyword>
<dbReference type="KEGG" id="thyd:TTHT_1190"/>
<dbReference type="Pfam" id="PF00119">
    <property type="entry name" value="ATP-synt_A"/>
    <property type="match status" value="1"/>
</dbReference>
<evidence type="ECO:0000313" key="16">
    <source>
        <dbReference type="Proteomes" id="UP000595564"/>
    </source>
</evidence>
<keyword evidence="3 13" id="KW-0813">Transport</keyword>
<dbReference type="SUPFAM" id="SSF81336">
    <property type="entry name" value="F1F0 ATP synthase subunit A"/>
    <property type="match status" value="1"/>
</dbReference>
<dbReference type="Proteomes" id="UP000595564">
    <property type="component" value="Chromosome"/>
</dbReference>
<dbReference type="AlphaFoldDB" id="A0A7R6PFD4"/>
<feature type="transmembrane region" description="Helical" evidence="13">
    <location>
        <begin position="197"/>
        <end position="219"/>
    </location>
</feature>
<organism evidence="15 16">
    <name type="scientific">Thermotomaculum hydrothermale</name>
    <dbReference type="NCBI Taxonomy" id="981385"/>
    <lineage>
        <taxon>Bacteria</taxon>
        <taxon>Pseudomonadati</taxon>
        <taxon>Acidobacteriota</taxon>
        <taxon>Holophagae</taxon>
        <taxon>Thermotomaculales</taxon>
        <taxon>Thermotomaculaceae</taxon>
        <taxon>Thermotomaculum</taxon>
    </lineage>
</organism>
<evidence type="ECO:0000256" key="8">
    <source>
        <dbReference type="ARBA" id="ARBA00022781"/>
    </source>
</evidence>
<evidence type="ECO:0000256" key="10">
    <source>
        <dbReference type="ARBA" id="ARBA00023065"/>
    </source>
</evidence>
<dbReference type="RefSeq" id="WP_201327022.1">
    <property type="nucleotide sequence ID" value="NZ_AP017470.1"/>
</dbReference>
<dbReference type="EMBL" id="AP017470">
    <property type="protein sequence ID" value="BBB32719.1"/>
    <property type="molecule type" value="Genomic_DNA"/>
</dbReference>
<evidence type="ECO:0000256" key="13">
    <source>
        <dbReference type="HAMAP-Rule" id="MF_01393"/>
    </source>
</evidence>
<dbReference type="InterPro" id="IPR035908">
    <property type="entry name" value="F0_ATP_A_sf"/>
</dbReference>
<comment type="function">
    <text evidence="13 14">Key component of the proton channel; it plays a direct role in the translocation of protons across the membrane.</text>
</comment>
<keyword evidence="5" id="KW-0997">Cell inner membrane</keyword>
<keyword evidence="4 13" id="KW-1003">Cell membrane</keyword>
<dbReference type="CDD" id="cd00310">
    <property type="entry name" value="ATP-synt_Fo_a_6"/>
    <property type="match status" value="1"/>
</dbReference>
<feature type="transmembrane region" description="Helical" evidence="13">
    <location>
        <begin position="107"/>
        <end position="125"/>
    </location>
</feature>
<comment type="subcellular location">
    <subcellularLocation>
        <location evidence="13 14">Cell membrane</location>
        <topology evidence="13 14">Multi-pass membrane protein</topology>
    </subcellularLocation>
    <subcellularLocation>
        <location evidence="1">Membrane</location>
        <topology evidence="1">Multi-pass membrane protein</topology>
    </subcellularLocation>
</comment>
<gene>
    <name evidence="13 15" type="primary">atpB</name>
    <name evidence="15" type="ORF">TTHT_1190</name>
</gene>
<evidence type="ECO:0000256" key="1">
    <source>
        <dbReference type="ARBA" id="ARBA00004141"/>
    </source>
</evidence>
<feature type="transmembrane region" description="Helical" evidence="13">
    <location>
        <begin position="24"/>
        <end position="41"/>
    </location>
</feature>
<feature type="transmembrane region" description="Helical" evidence="13">
    <location>
        <begin position="168"/>
        <end position="190"/>
    </location>
</feature>
<keyword evidence="11 13" id="KW-0472">Membrane</keyword>
<accession>A0A7R6PFD4</accession>